<accession>A0AAY5EUP0</accession>
<feature type="domain" description="Methyltransferase type 11" evidence="1">
    <location>
        <begin position="64"/>
        <end position="125"/>
    </location>
</feature>
<reference evidence="2" key="2">
    <citation type="submission" date="2025-08" db="UniProtKB">
        <authorList>
            <consortium name="Ensembl"/>
        </authorList>
    </citation>
    <scope>IDENTIFICATION</scope>
</reference>
<dbReference type="Pfam" id="PF08241">
    <property type="entry name" value="Methyltransf_11"/>
    <property type="match status" value="1"/>
</dbReference>
<dbReference type="Proteomes" id="UP000314983">
    <property type="component" value="Chromosome 3"/>
</dbReference>
<dbReference type="InterPro" id="IPR013216">
    <property type="entry name" value="Methyltransf_11"/>
</dbReference>
<dbReference type="AlphaFoldDB" id="A0AAY5EUP0"/>
<protein>
    <submittedName>
        <fullName evidence="2">Thiol methyltransferase 1A, tandem duplicate 3</fullName>
    </submittedName>
</protein>
<evidence type="ECO:0000313" key="3">
    <source>
        <dbReference type="Proteomes" id="UP000314983"/>
    </source>
</evidence>
<reference evidence="2" key="3">
    <citation type="submission" date="2025-09" db="UniProtKB">
        <authorList>
            <consortium name="Ensembl"/>
        </authorList>
    </citation>
    <scope>IDENTIFICATION</scope>
</reference>
<dbReference type="Ensembl" id="ENSEEET00000060220.1">
    <property type="protein sequence ID" value="ENSEEEP00000060332.1"/>
    <property type="gene ID" value="ENSEEEG00000028140.1"/>
</dbReference>
<reference evidence="2 3" key="1">
    <citation type="submission" date="2020-05" db="EMBL/GenBank/DDBJ databases">
        <title>Electrophorus electricus (electric eel) genome, fEleEle1, primary haplotype.</title>
        <authorList>
            <person name="Myers G."/>
            <person name="Meyer A."/>
            <person name="Fedrigo O."/>
            <person name="Formenti G."/>
            <person name="Rhie A."/>
            <person name="Tracey A."/>
            <person name="Sims Y."/>
            <person name="Jarvis E.D."/>
        </authorList>
    </citation>
    <scope>NUCLEOTIDE SEQUENCE [LARGE SCALE GENOMIC DNA]</scope>
</reference>
<organism evidence="2 3">
    <name type="scientific">Electrophorus electricus</name>
    <name type="common">Electric eel</name>
    <name type="synonym">Gymnotus electricus</name>
    <dbReference type="NCBI Taxonomy" id="8005"/>
    <lineage>
        <taxon>Eukaryota</taxon>
        <taxon>Metazoa</taxon>
        <taxon>Chordata</taxon>
        <taxon>Craniata</taxon>
        <taxon>Vertebrata</taxon>
        <taxon>Euteleostomi</taxon>
        <taxon>Actinopterygii</taxon>
        <taxon>Neopterygii</taxon>
        <taxon>Teleostei</taxon>
        <taxon>Ostariophysi</taxon>
        <taxon>Gymnotiformes</taxon>
        <taxon>Gymnotoidei</taxon>
        <taxon>Gymnotidae</taxon>
        <taxon>Electrophorus</taxon>
    </lineage>
</organism>
<name>A0AAY5EUP0_ELEEL</name>
<keyword evidence="3" id="KW-1185">Reference proteome</keyword>
<dbReference type="PANTHER" id="PTHR45036:SF1">
    <property type="entry name" value="METHYLTRANSFERASE LIKE 7A"/>
    <property type="match status" value="1"/>
</dbReference>
<dbReference type="PANTHER" id="PTHR45036">
    <property type="entry name" value="METHYLTRANSFERASE LIKE 7B"/>
    <property type="match status" value="1"/>
</dbReference>
<dbReference type="InterPro" id="IPR052356">
    <property type="entry name" value="Thiol_S-MT"/>
</dbReference>
<proteinExistence type="predicted"/>
<dbReference type="GeneTree" id="ENSGT00940000154786"/>
<evidence type="ECO:0000313" key="2">
    <source>
        <dbReference type="Ensembl" id="ENSEEEP00000060332.1"/>
    </source>
</evidence>
<dbReference type="InterPro" id="IPR029063">
    <property type="entry name" value="SAM-dependent_MTases_sf"/>
</dbReference>
<dbReference type="SUPFAM" id="SSF53335">
    <property type="entry name" value="S-adenosyl-L-methionine-dependent methyltransferases"/>
    <property type="match status" value="1"/>
</dbReference>
<sequence length="204" mass="23468">MYHFYLGLFLPIYYCDFFPKISVFNKTLELCVDISRPSKIKQETGGCLAGLTKFYPPNGPLCLLEVGCGSGANFEHYPTDYLKMSMAKNDHLLYDSFVVASGEDLRAVEDNSIDVVVCTLVLCSARRVLRRDFFFYFFNFLQGGAFFFMEHVVADPSSWRYFFHLIVCCRYYCGDRCELTRTTWQHLEADGFSGLAAFITSRLH</sequence>
<dbReference type="GO" id="GO:0008757">
    <property type="term" value="F:S-adenosylmethionine-dependent methyltransferase activity"/>
    <property type="evidence" value="ECO:0007669"/>
    <property type="project" value="InterPro"/>
</dbReference>
<evidence type="ECO:0000259" key="1">
    <source>
        <dbReference type="Pfam" id="PF08241"/>
    </source>
</evidence>
<dbReference type="Gene3D" id="3.40.50.150">
    <property type="entry name" value="Vaccinia Virus protein VP39"/>
    <property type="match status" value="1"/>
</dbReference>